<reference evidence="1 2" key="1">
    <citation type="journal article" date="2020" name="BMC Genomics">
        <title>Correction to: Identification and distribution of gene clusters required for synthesis of sphingolipid metabolism inhibitors in diverse species of the filamentous fungus Fusarium.</title>
        <authorList>
            <person name="Kim H.S."/>
            <person name="Lohmar J.M."/>
            <person name="Busman M."/>
            <person name="Brown D.W."/>
            <person name="Naumann T.A."/>
            <person name="Divon H.H."/>
            <person name="Lysoe E."/>
            <person name="Uhlig S."/>
            <person name="Proctor R.H."/>
        </authorList>
    </citation>
    <scope>NUCLEOTIDE SEQUENCE [LARGE SCALE GENOMIC DNA]</scope>
    <source>
        <strain evidence="1 2">NRRL 25214</strain>
    </source>
</reference>
<name>A0A8H5E7X1_9HYPO</name>
<proteinExistence type="predicted"/>
<dbReference type="Proteomes" id="UP000573603">
    <property type="component" value="Unassembled WGS sequence"/>
</dbReference>
<organism evidence="1 2">
    <name type="scientific">Fusarium anthophilum</name>
    <dbReference type="NCBI Taxonomy" id="48485"/>
    <lineage>
        <taxon>Eukaryota</taxon>
        <taxon>Fungi</taxon>
        <taxon>Dikarya</taxon>
        <taxon>Ascomycota</taxon>
        <taxon>Pezizomycotina</taxon>
        <taxon>Sordariomycetes</taxon>
        <taxon>Hypocreomycetidae</taxon>
        <taxon>Hypocreales</taxon>
        <taxon>Nectriaceae</taxon>
        <taxon>Fusarium</taxon>
        <taxon>Fusarium fujikuroi species complex</taxon>
    </lineage>
</organism>
<sequence>MTTSEVNSLNLLDLPVDILSIILKPLVTSSTPICLCPCARSTVNPLPILLSHPALHTIATPLLYAGNEFLLDASGPHAQHIRRELQSAPLGADDRLAGRATLLTTRDALRRIARLEVRIDRLRGWIGTDIIPLLTELAVQGRMDYLTVWVRTPIEPRTPVHFRPAKPGKDLDMFARPPLEGLMRVLADPYLLSARLWVDARHAKTWCRFHCTGGCGAESGDPGRELERVEIDWREIIRVVDPDRKEITVIGTEKKW</sequence>
<dbReference type="EMBL" id="JABEVY010000101">
    <property type="protein sequence ID" value="KAF5250072.1"/>
    <property type="molecule type" value="Genomic_DNA"/>
</dbReference>
<accession>A0A8H5E7X1</accession>
<gene>
    <name evidence="1" type="ORF">FANTH_4674</name>
</gene>
<evidence type="ECO:0000313" key="2">
    <source>
        <dbReference type="Proteomes" id="UP000573603"/>
    </source>
</evidence>
<dbReference type="AlphaFoldDB" id="A0A8H5E7X1"/>
<keyword evidence="2" id="KW-1185">Reference proteome</keyword>
<evidence type="ECO:0000313" key="1">
    <source>
        <dbReference type="EMBL" id="KAF5250072.1"/>
    </source>
</evidence>
<protein>
    <submittedName>
        <fullName evidence="1">Uncharacterized protein</fullName>
    </submittedName>
</protein>
<comment type="caution">
    <text evidence="1">The sequence shown here is derived from an EMBL/GenBank/DDBJ whole genome shotgun (WGS) entry which is preliminary data.</text>
</comment>